<dbReference type="SUPFAM" id="SSF51366">
    <property type="entry name" value="Ribulose-phoshate binding barrel"/>
    <property type="match status" value="1"/>
</dbReference>
<dbReference type="EMBL" id="BFAA01003388">
    <property type="protein sequence ID" value="GCB70935.1"/>
    <property type="molecule type" value="Genomic_DNA"/>
</dbReference>
<comment type="caution">
    <text evidence="2">The sequence shown here is derived from an EMBL/GenBank/DDBJ whole genome shotgun (WGS) entry which is preliminary data.</text>
</comment>
<dbReference type="Proteomes" id="UP000288216">
    <property type="component" value="Unassembled WGS sequence"/>
</dbReference>
<evidence type="ECO:0000313" key="2">
    <source>
        <dbReference type="EMBL" id="GCB70935.1"/>
    </source>
</evidence>
<proteinExistence type="inferred from homology"/>
<protein>
    <recommendedName>
        <fullName evidence="4">HpcH/HpaI aldolase/citrate lyase domain-containing protein</fullName>
    </recommendedName>
</protein>
<organism evidence="2 3">
    <name type="scientific">Scyliorhinus torazame</name>
    <name type="common">Cloudy catshark</name>
    <name type="synonym">Catulus torazame</name>
    <dbReference type="NCBI Taxonomy" id="75743"/>
    <lineage>
        <taxon>Eukaryota</taxon>
        <taxon>Metazoa</taxon>
        <taxon>Chordata</taxon>
        <taxon>Craniata</taxon>
        <taxon>Vertebrata</taxon>
        <taxon>Chondrichthyes</taxon>
        <taxon>Elasmobranchii</taxon>
        <taxon>Galeomorphii</taxon>
        <taxon>Galeoidea</taxon>
        <taxon>Carcharhiniformes</taxon>
        <taxon>Scyliorhinidae</taxon>
        <taxon>Scyliorhinus</taxon>
    </lineage>
</organism>
<dbReference type="STRING" id="75743.A0A401PCU7"/>
<dbReference type="AlphaFoldDB" id="A0A401PCU7"/>
<dbReference type="PANTHER" id="PTHR21381:SF3">
    <property type="entry name" value="SGC REGION PROTEIN SGCQ-RELATED"/>
    <property type="match status" value="1"/>
</dbReference>
<evidence type="ECO:0000256" key="1">
    <source>
        <dbReference type="ARBA" id="ARBA00006007"/>
    </source>
</evidence>
<accession>A0A401PCU7</accession>
<dbReference type="OrthoDB" id="10045006at2759"/>
<evidence type="ECO:0000313" key="3">
    <source>
        <dbReference type="Proteomes" id="UP000288216"/>
    </source>
</evidence>
<dbReference type="InterPro" id="IPR005137">
    <property type="entry name" value="BtpA"/>
</dbReference>
<reference evidence="2 3" key="1">
    <citation type="journal article" date="2018" name="Nat. Ecol. Evol.">
        <title>Shark genomes provide insights into elasmobranch evolution and the origin of vertebrates.</title>
        <authorList>
            <person name="Hara Y"/>
            <person name="Yamaguchi K"/>
            <person name="Onimaru K"/>
            <person name="Kadota M"/>
            <person name="Koyanagi M"/>
            <person name="Keeley SD"/>
            <person name="Tatsumi K"/>
            <person name="Tanaka K"/>
            <person name="Motone F"/>
            <person name="Kageyama Y"/>
            <person name="Nozu R"/>
            <person name="Adachi N"/>
            <person name="Nishimura O"/>
            <person name="Nakagawa R"/>
            <person name="Tanegashima C"/>
            <person name="Kiyatake I"/>
            <person name="Matsumoto R"/>
            <person name="Murakumo K"/>
            <person name="Nishida K"/>
            <person name="Terakita A"/>
            <person name="Kuratani S"/>
            <person name="Sato K"/>
            <person name="Hyodo S Kuraku.S."/>
        </authorList>
    </citation>
    <scope>NUCLEOTIDE SEQUENCE [LARGE SCALE GENOMIC DNA]</scope>
</reference>
<dbReference type="PANTHER" id="PTHR21381">
    <property type="entry name" value="ZGC:162297"/>
    <property type="match status" value="1"/>
</dbReference>
<gene>
    <name evidence="2" type="ORF">scyTo_0008724</name>
</gene>
<dbReference type="Pfam" id="PF03437">
    <property type="entry name" value="BtpA"/>
    <property type="match status" value="1"/>
</dbReference>
<dbReference type="InterPro" id="IPR011060">
    <property type="entry name" value="RibuloseP-bd_barrel"/>
</dbReference>
<dbReference type="OMA" id="QISKKAC"/>
<evidence type="ECO:0008006" key="4">
    <source>
        <dbReference type="Google" id="ProtNLM"/>
    </source>
</evidence>
<keyword evidence="3" id="KW-1185">Reference proteome</keyword>
<sequence length="165" mass="18109">MRLQQLWSRLRCVVLGMVHLRPLPGAPLHGLSVSQISKKACEEADVYINAGVDGLIVENMHDIPYSMTVGPEVTATMATICATVRHSYPNIPLGVQILSAANKQALAVALAADADFIRVEGFVFSQISDEGFLDSCASGLLRYRKQIGAEHIQIFTDIKKKHRYC</sequence>
<name>A0A401PCU7_SCYTO</name>
<comment type="similarity">
    <text evidence="1">Belongs to the BtpA family.</text>
</comment>